<dbReference type="SMART" id="SM00345">
    <property type="entry name" value="HTH_GNTR"/>
    <property type="match status" value="1"/>
</dbReference>
<dbReference type="Pfam" id="PF07729">
    <property type="entry name" value="FCD"/>
    <property type="match status" value="1"/>
</dbReference>
<comment type="caution">
    <text evidence="5">The sequence shown here is derived from an EMBL/GenBank/DDBJ whole genome shotgun (WGS) entry which is preliminary data.</text>
</comment>
<dbReference type="CDD" id="cd07377">
    <property type="entry name" value="WHTH_GntR"/>
    <property type="match status" value="1"/>
</dbReference>
<accession>A0ABT5QHZ0</accession>
<keyword evidence="2" id="KW-0238">DNA-binding</keyword>
<evidence type="ECO:0000256" key="1">
    <source>
        <dbReference type="ARBA" id="ARBA00023015"/>
    </source>
</evidence>
<name>A0ABT5QHZ0_9GAMM</name>
<dbReference type="Pfam" id="PF00392">
    <property type="entry name" value="GntR"/>
    <property type="match status" value="1"/>
</dbReference>
<organism evidence="5 6">
    <name type="scientific">Enterovibrio qingdaonensis</name>
    <dbReference type="NCBI Taxonomy" id="2899818"/>
    <lineage>
        <taxon>Bacteria</taxon>
        <taxon>Pseudomonadati</taxon>
        <taxon>Pseudomonadota</taxon>
        <taxon>Gammaproteobacteria</taxon>
        <taxon>Vibrionales</taxon>
        <taxon>Vibrionaceae</taxon>
        <taxon>Enterovibrio</taxon>
    </lineage>
</organism>
<gene>
    <name evidence="5" type="ORF">LRP49_05275</name>
</gene>
<dbReference type="InterPro" id="IPR011711">
    <property type="entry name" value="GntR_C"/>
</dbReference>
<proteinExistence type="predicted"/>
<protein>
    <submittedName>
        <fullName evidence="5">FCD domain-containing protein</fullName>
    </submittedName>
</protein>
<sequence length="263" mass="30338">MSNVTRLYQKIGTKIMEQIAAGEYKVGDKLPPERDIAEQLQVSRSVIREALIMLEIKELVEVKKGSGVYVINTPSTFLNQASLQPTEKVTGQSESDEDDAGPFEMLQARQLLESHIAEFAATQVTKHEIFRLREALELERKDLEAGSNDYDGDQMFHIVIAEATQNSVLSDMVKDMWERRNRSLMWQQLHERISDQDYRKRWLADHERIFKALVRKDPVAAREAMWQHLENVKQTLFELSDVDDPSFDGYLFSSYPVTLSQSE</sequence>
<dbReference type="Gene3D" id="1.20.120.530">
    <property type="entry name" value="GntR ligand-binding domain-like"/>
    <property type="match status" value="1"/>
</dbReference>
<dbReference type="InterPro" id="IPR036390">
    <property type="entry name" value="WH_DNA-bd_sf"/>
</dbReference>
<dbReference type="Gene3D" id="1.10.10.10">
    <property type="entry name" value="Winged helix-like DNA-binding domain superfamily/Winged helix DNA-binding domain"/>
    <property type="match status" value="1"/>
</dbReference>
<dbReference type="InterPro" id="IPR008920">
    <property type="entry name" value="TF_FadR/GntR_C"/>
</dbReference>
<dbReference type="EMBL" id="JAJUBB010000003">
    <property type="protein sequence ID" value="MDD1780609.1"/>
    <property type="molecule type" value="Genomic_DNA"/>
</dbReference>
<keyword evidence="3" id="KW-0804">Transcription</keyword>
<dbReference type="InterPro" id="IPR000524">
    <property type="entry name" value="Tscrpt_reg_HTH_GntR"/>
</dbReference>
<reference evidence="5" key="1">
    <citation type="submission" date="2021-12" db="EMBL/GenBank/DDBJ databases">
        <title>Enterovibrio ZSDZ35 sp. nov. and Enterovibrio ZSDZ42 sp. nov., isolated from coastal seawater in Qingdao.</title>
        <authorList>
            <person name="Zhang P."/>
        </authorList>
    </citation>
    <scope>NUCLEOTIDE SEQUENCE</scope>
    <source>
        <strain evidence="5">ZSDZ35</strain>
    </source>
</reference>
<evidence type="ECO:0000313" key="5">
    <source>
        <dbReference type="EMBL" id="MDD1780609.1"/>
    </source>
</evidence>
<keyword evidence="1" id="KW-0805">Transcription regulation</keyword>
<evidence type="ECO:0000256" key="3">
    <source>
        <dbReference type="ARBA" id="ARBA00023163"/>
    </source>
</evidence>
<feature type="domain" description="HTH gntR-type" evidence="4">
    <location>
        <begin position="5"/>
        <end position="73"/>
    </location>
</feature>
<dbReference type="InterPro" id="IPR036388">
    <property type="entry name" value="WH-like_DNA-bd_sf"/>
</dbReference>
<dbReference type="PANTHER" id="PTHR43537">
    <property type="entry name" value="TRANSCRIPTIONAL REGULATOR, GNTR FAMILY"/>
    <property type="match status" value="1"/>
</dbReference>
<keyword evidence="6" id="KW-1185">Reference proteome</keyword>
<dbReference type="SMART" id="SM00895">
    <property type="entry name" value="FCD"/>
    <property type="match status" value="1"/>
</dbReference>
<dbReference type="SUPFAM" id="SSF48008">
    <property type="entry name" value="GntR ligand-binding domain-like"/>
    <property type="match status" value="1"/>
</dbReference>
<dbReference type="RefSeq" id="WP_274140729.1">
    <property type="nucleotide sequence ID" value="NZ_JAJUBB010000003.1"/>
</dbReference>
<dbReference type="PANTHER" id="PTHR43537:SF5">
    <property type="entry name" value="UXU OPERON TRANSCRIPTIONAL REGULATOR"/>
    <property type="match status" value="1"/>
</dbReference>
<evidence type="ECO:0000256" key="2">
    <source>
        <dbReference type="ARBA" id="ARBA00023125"/>
    </source>
</evidence>
<dbReference type="Proteomes" id="UP001149821">
    <property type="component" value="Unassembled WGS sequence"/>
</dbReference>
<dbReference type="SUPFAM" id="SSF46785">
    <property type="entry name" value="Winged helix' DNA-binding domain"/>
    <property type="match status" value="1"/>
</dbReference>
<evidence type="ECO:0000313" key="6">
    <source>
        <dbReference type="Proteomes" id="UP001149821"/>
    </source>
</evidence>
<dbReference type="PRINTS" id="PR00035">
    <property type="entry name" value="HTHGNTR"/>
</dbReference>
<dbReference type="PROSITE" id="PS50949">
    <property type="entry name" value="HTH_GNTR"/>
    <property type="match status" value="1"/>
</dbReference>
<evidence type="ECO:0000259" key="4">
    <source>
        <dbReference type="PROSITE" id="PS50949"/>
    </source>
</evidence>